<dbReference type="InterPro" id="IPR011701">
    <property type="entry name" value="MFS"/>
</dbReference>
<feature type="transmembrane region" description="Helical" evidence="8">
    <location>
        <begin position="190"/>
        <end position="209"/>
    </location>
</feature>
<organism evidence="10 11">
    <name type="scientific">Polyangium mundeleinium</name>
    <dbReference type="NCBI Taxonomy" id="2995306"/>
    <lineage>
        <taxon>Bacteria</taxon>
        <taxon>Pseudomonadati</taxon>
        <taxon>Myxococcota</taxon>
        <taxon>Polyangia</taxon>
        <taxon>Polyangiales</taxon>
        <taxon>Polyangiaceae</taxon>
        <taxon>Polyangium</taxon>
    </lineage>
</organism>
<evidence type="ECO:0000256" key="2">
    <source>
        <dbReference type="ARBA" id="ARBA00004141"/>
    </source>
</evidence>
<feature type="transmembrane region" description="Helical" evidence="8">
    <location>
        <begin position="149"/>
        <end position="175"/>
    </location>
</feature>
<sequence length="420" mass="44956">MRAQRHPNASWRAVRERGEPSMRSPLLPIFLTVFVDVLGLTLILPLLPYYAKDYGASDFQATLLTSVYAAAMFVSGPMLGRLSDRIGRKPVLLLSQVGTLIGWLTLAAAHNLEMLFVGRIIAGLTAGNLSIAQAYISDVTKPNEERTQAFGFFGIAFGTGFLLGPGITALLTYLFRDHPDPLFKYKPPTLAAAGLSLAAILLTAFFLPARKPAAQTGRRLSGMAEYLSRPGPRKHLAEFFFFSVSFAALTGALGVYLKRQFNYELHQAGLIFGLSGLIGAIVQGGLLKRLVKRLGEERLTAIGLGTMVLGYCLLGVATNLGFLLVLVVLGSFGAAVVRPSVTTLITRSVAKEEQGTVLGVSQSLGSLAQIVGPAAAGWLIDRNQVVMYGLLCAGFSLLGLLLALQRRGEPRPVEQAPVEG</sequence>
<dbReference type="PANTHER" id="PTHR23504:SF15">
    <property type="entry name" value="MAJOR FACILITATOR SUPERFAMILY (MFS) PROFILE DOMAIN-CONTAINING PROTEIN"/>
    <property type="match status" value="1"/>
</dbReference>
<gene>
    <name evidence="10" type="ORF">POL67_34555</name>
</gene>
<keyword evidence="4" id="KW-0813">Transport</keyword>
<keyword evidence="5 8" id="KW-0812">Transmembrane</keyword>
<dbReference type="PROSITE" id="PS00216">
    <property type="entry name" value="SUGAR_TRANSPORT_1"/>
    <property type="match status" value="1"/>
</dbReference>
<dbReference type="PRINTS" id="PR01035">
    <property type="entry name" value="TCRTETA"/>
</dbReference>
<evidence type="ECO:0000259" key="9">
    <source>
        <dbReference type="PROSITE" id="PS50850"/>
    </source>
</evidence>
<dbReference type="Proteomes" id="UP001221411">
    <property type="component" value="Unassembled WGS sequence"/>
</dbReference>
<evidence type="ECO:0000256" key="8">
    <source>
        <dbReference type="SAM" id="Phobius"/>
    </source>
</evidence>
<feature type="transmembrane region" description="Helical" evidence="8">
    <location>
        <begin position="386"/>
        <end position="404"/>
    </location>
</feature>
<proteinExistence type="inferred from homology"/>
<comment type="function">
    <text evidence="1">Resistance to tetracycline by an active tetracycline efflux. This is an energy-dependent process that decreases the accumulation of the antibiotic in whole cells. This protein functions as a metal-tetracycline/H(+) antiporter.</text>
</comment>
<feature type="transmembrane region" description="Helical" evidence="8">
    <location>
        <begin position="91"/>
        <end position="110"/>
    </location>
</feature>
<feature type="transmembrane region" description="Helical" evidence="8">
    <location>
        <begin position="116"/>
        <end position="137"/>
    </location>
</feature>
<comment type="caution">
    <text evidence="10">The sequence shown here is derived from an EMBL/GenBank/DDBJ whole genome shotgun (WGS) entry which is preliminary data.</text>
</comment>
<dbReference type="PROSITE" id="PS50850">
    <property type="entry name" value="MFS"/>
    <property type="match status" value="1"/>
</dbReference>
<dbReference type="SUPFAM" id="SSF103473">
    <property type="entry name" value="MFS general substrate transporter"/>
    <property type="match status" value="1"/>
</dbReference>
<dbReference type="InterPro" id="IPR036259">
    <property type="entry name" value="MFS_trans_sf"/>
</dbReference>
<evidence type="ECO:0000313" key="10">
    <source>
        <dbReference type="EMBL" id="MDC0746500.1"/>
    </source>
</evidence>
<evidence type="ECO:0000256" key="7">
    <source>
        <dbReference type="ARBA" id="ARBA00023136"/>
    </source>
</evidence>
<evidence type="ECO:0000256" key="5">
    <source>
        <dbReference type="ARBA" id="ARBA00022692"/>
    </source>
</evidence>
<evidence type="ECO:0000313" key="11">
    <source>
        <dbReference type="Proteomes" id="UP001221411"/>
    </source>
</evidence>
<name>A0ABT5F0B3_9BACT</name>
<dbReference type="InterPro" id="IPR005829">
    <property type="entry name" value="Sugar_transporter_CS"/>
</dbReference>
<keyword evidence="11" id="KW-1185">Reference proteome</keyword>
<dbReference type="Gene3D" id="1.20.1250.20">
    <property type="entry name" value="MFS general substrate transporter like domains"/>
    <property type="match status" value="1"/>
</dbReference>
<dbReference type="InterPro" id="IPR001958">
    <property type="entry name" value="Tet-R_TetA/multi-R_MdtG-like"/>
</dbReference>
<accession>A0ABT5F0B3</accession>
<feature type="transmembrane region" description="Helical" evidence="8">
    <location>
        <begin position="269"/>
        <end position="287"/>
    </location>
</feature>
<dbReference type="Pfam" id="PF07690">
    <property type="entry name" value="MFS_1"/>
    <property type="match status" value="1"/>
</dbReference>
<feature type="transmembrane region" description="Helical" evidence="8">
    <location>
        <begin position="236"/>
        <end position="257"/>
    </location>
</feature>
<evidence type="ECO:0000256" key="6">
    <source>
        <dbReference type="ARBA" id="ARBA00022989"/>
    </source>
</evidence>
<evidence type="ECO:0000256" key="3">
    <source>
        <dbReference type="ARBA" id="ARBA00007520"/>
    </source>
</evidence>
<evidence type="ECO:0000256" key="1">
    <source>
        <dbReference type="ARBA" id="ARBA00003279"/>
    </source>
</evidence>
<protein>
    <submittedName>
        <fullName evidence="10">MFS transporter</fullName>
    </submittedName>
</protein>
<feature type="transmembrane region" description="Helical" evidence="8">
    <location>
        <begin position="25"/>
        <end position="47"/>
    </location>
</feature>
<keyword evidence="6 8" id="KW-1133">Transmembrane helix</keyword>
<dbReference type="EMBL" id="JAQNDO010000001">
    <property type="protein sequence ID" value="MDC0746500.1"/>
    <property type="molecule type" value="Genomic_DNA"/>
</dbReference>
<keyword evidence="7 8" id="KW-0472">Membrane</keyword>
<comment type="similarity">
    <text evidence="3">Belongs to the major facilitator superfamily. TCR/Tet family.</text>
</comment>
<dbReference type="PANTHER" id="PTHR23504">
    <property type="entry name" value="MAJOR FACILITATOR SUPERFAMILY DOMAIN-CONTAINING PROTEIN 10"/>
    <property type="match status" value="1"/>
</dbReference>
<feature type="transmembrane region" description="Helical" evidence="8">
    <location>
        <begin position="59"/>
        <end position="79"/>
    </location>
</feature>
<feature type="domain" description="Major facilitator superfamily (MFS) profile" evidence="9">
    <location>
        <begin position="25"/>
        <end position="411"/>
    </location>
</feature>
<dbReference type="CDD" id="cd17330">
    <property type="entry name" value="MFS_SLC46_TetA_like"/>
    <property type="match status" value="1"/>
</dbReference>
<comment type="subcellular location">
    <subcellularLocation>
        <location evidence="2">Membrane</location>
        <topology evidence="2">Multi-pass membrane protein</topology>
    </subcellularLocation>
</comment>
<evidence type="ECO:0000256" key="4">
    <source>
        <dbReference type="ARBA" id="ARBA00022448"/>
    </source>
</evidence>
<reference evidence="10 11" key="1">
    <citation type="submission" date="2022-11" db="EMBL/GenBank/DDBJ databases">
        <title>Minimal conservation of predation-associated metabolite biosynthetic gene clusters underscores biosynthetic potential of Myxococcota including descriptions for ten novel species: Archangium lansinium sp. nov., Myxococcus landrumus sp. nov., Nannocystis bai.</title>
        <authorList>
            <person name="Ahearne A."/>
            <person name="Stevens C."/>
            <person name="Dowd S."/>
        </authorList>
    </citation>
    <scope>NUCLEOTIDE SEQUENCE [LARGE SCALE GENOMIC DNA]</scope>
    <source>
        <strain evidence="10 11">RJM3</strain>
    </source>
</reference>
<dbReference type="InterPro" id="IPR020846">
    <property type="entry name" value="MFS_dom"/>
</dbReference>